<evidence type="ECO:0000313" key="3">
    <source>
        <dbReference type="Proteomes" id="UP000004910"/>
    </source>
</evidence>
<dbReference type="AlphaFoldDB" id="B1C108"/>
<accession>B1C108</accession>
<reference evidence="2" key="1">
    <citation type="submission" date="2008-02" db="EMBL/GenBank/DDBJ databases">
        <authorList>
            <person name="Fulton L."/>
            <person name="Clifton S."/>
            <person name="Fulton B."/>
            <person name="Xu J."/>
            <person name="Minx P."/>
            <person name="Pepin K.H."/>
            <person name="Johnson M."/>
            <person name="Thiruvilangam P."/>
            <person name="Bhonagiri V."/>
            <person name="Nash W.E."/>
            <person name="Mardis E.R."/>
            <person name="Wilson R.K."/>
        </authorList>
    </citation>
    <scope>NUCLEOTIDE SEQUENCE [LARGE SCALE GENOMIC DNA]</scope>
    <source>
        <strain evidence="2">DSM 1552</strain>
    </source>
</reference>
<dbReference type="HOGENOM" id="CLU_1515398_0_0_9"/>
<sequence>MFLEEIIMNKKLYRYYLVMALSFIIDSVISYYLPFNFDKSGITIIPYISLMMFTLLNNTIGNEHRYIFATVSGLYYAIVYANSLLIYVLLYCMYAFLGKKYTKLATFTLLEMFIAVIVTIIVQEVVLYWLMWITNITQLSIVIFLKNRLLPTVLFNLVLIAPVYFIHKKLGFEGKVNAYQSKRS</sequence>
<proteinExistence type="predicted"/>
<feature type="transmembrane region" description="Helical" evidence="1">
    <location>
        <begin position="44"/>
        <end position="61"/>
    </location>
</feature>
<reference evidence="2" key="2">
    <citation type="submission" date="2014-06" db="EMBL/GenBank/DDBJ databases">
        <title>Draft genome sequence of Clostridium spiroforme (DSM 1552).</title>
        <authorList>
            <person name="Sudarsanam P."/>
            <person name="Ley R."/>
            <person name="Guruge J."/>
            <person name="Turnbaugh P.J."/>
            <person name="Mahowald M."/>
            <person name="Liep D."/>
            <person name="Gordon J."/>
        </authorList>
    </citation>
    <scope>NUCLEOTIDE SEQUENCE</scope>
    <source>
        <strain evidence="2">DSM 1552</strain>
    </source>
</reference>
<evidence type="ECO:0000313" key="2">
    <source>
        <dbReference type="EMBL" id="EDS75063.1"/>
    </source>
</evidence>
<dbReference type="Proteomes" id="UP000004910">
    <property type="component" value="Unassembled WGS sequence"/>
</dbReference>
<feature type="transmembrane region" description="Helical" evidence="1">
    <location>
        <begin position="73"/>
        <end position="97"/>
    </location>
</feature>
<dbReference type="eggNOG" id="ENOG5032R39">
    <property type="taxonomic scope" value="Bacteria"/>
</dbReference>
<name>B1C108_9FIRM</name>
<comment type="caution">
    <text evidence="2">The sequence shown here is derived from an EMBL/GenBank/DDBJ whole genome shotgun (WGS) entry which is preliminary data.</text>
</comment>
<feature type="transmembrane region" description="Helical" evidence="1">
    <location>
        <begin position="109"/>
        <end position="129"/>
    </location>
</feature>
<keyword evidence="1" id="KW-0812">Transmembrane</keyword>
<feature type="transmembrane region" description="Helical" evidence="1">
    <location>
        <begin position="149"/>
        <end position="167"/>
    </location>
</feature>
<feature type="transmembrane region" description="Helical" evidence="1">
    <location>
        <begin position="12"/>
        <end position="32"/>
    </location>
</feature>
<keyword evidence="1" id="KW-1133">Transmembrane helix</keyword>
<evidence type="ECO:0000256" key="1">
    <source>
        <dbReference type="SAM" id="Phobius"/>
    </source>
</evidence>
<keyword evidence="3" id="KW-1185">Reference proteome</keyword>
<organism evidence="2 3">
    <name type="scientific">Thomasclavelia spiroformis DSM 1552</name>
    <dbReference type="NCBI Taxonomy" id="428126"/>
    <lineage>
        <taxon>Bacteria</taxon>
        <taxon>Bacillati</taxon>
        <taxon>Bacillota</taxon>
        <taxon>Erysipelotrichia</taxon>
        <taxon>Erysipelotrichales</taxon>
        <taxon>Coprobacillaceae</taxon>
        <taxon>Thomasclavelia</taxon>
    </lineage>
</organism>
<gene>
    <name evidence="2" type="ORF">CLOSPI_00889</name>
</gene>
<keyword evidence="1" id="KW-0472">Membrane</keyword>
<dbReference type="STRING" id="428126.CLOSPI_00889"/>
<protein>
    <submittedName>
        <fullName evidence="2">Uncharacterized protein</fullName>
    </submittedName>
</protein>
<dbReference type="EMBL" id="ABIK02000007">
    <property type="protein sequence ID" value="EDS75063.1"/>
    <property type="molecule type" value="Genomic_DNA"/>
</dbReference>